<dbReference type="Proteomes" id="UP001552479">
    <property type="component" value="Unassembled WGS sequence"/>
</dbReference>
<dbReference type="PANTHER" id="PTHR30086">
    <property type="entry name" value="ARGININE EXPORTER PROTEIN ARGO"/>
    <property type="match status" value="1"/>
</dbReference>
<proteinExistence type="predicted"/>
<dbReference type="PANTHER" id="PTHR30086:SF20">
    <property type="entry name" value="ARGININE EXPORTER PROTEIN ARGO-RELATED"/>
    <property type="match status" value="1"/>
</dbReference>
<keyword evidence="5 6" id="KW-0472">Membrane</keyword>
<name>A0ABV3ITG1_9ACTN</name>
<feature type="transmembrane region" description="Helical" evidence="6">
    <location>
        <begin position="46"/>
        <end position="79"/>
    </location>
</feature>
<dbReference type="RefSeq" id="WP_366087973.1">
    <property type="nucleotide sequence ID" value="NZ_JBFASG010000010.1"/>
</dbReference>
<comment type="subcellular location">
    <subcellularLocation>
        <location evidence="1">Cell membrane</location>
        <topology evidence="1">Multi-pass membrane protein</topology>
    </subcellularLocation>
</comment>
<keyword evidence="2" id="KW-1003">Cell membrane</keyword>
<dbReference type="Pfam" id="PF01810">
    <property type="entry name" value="LysE"/>
    <property type="match status" value="1"/>
</dbReference>
<sequence length="186" mass="18870">MWAFVLASAVLVAVPGPNMVYIVTRAAAHGRRAGLLSALGVETGTLVHAGLAVAGAAALLAASPVASGAIRWAGAGYLLRLGLRALRPRPAPTAPIVPEAAGRTFRDGVLVNLLNPKVGLFFLAFLPQFATTRAGLLVHGAVFFALALAVDLGYALAGAAVSGRLRVGGRWPAVIYLALAGYAALA</sequence>
<evidence type="ECO:0000313" key="8">
    <source>
        <dbReference type="Proteomes" id="UP001552479"/>
    </source>
</evidence>
<accession>A0ABV3ITG1</accession>
<organism evidence="7 8">
    <name type="scientific">Streptomyces roseoverticillatus</name>
    <dbReference type="NCBI Taxonomy" id="66429"/>
    <lineage>
        <taxon>Bacteria</taxon>
        <taxon>Bacillati</taxon>
        <taxon>Actinomycetota</taxon>
        <taxon>Actinomycetes</taxon>
        <taxon>Kitasatosporales</taxon>
        <taxon>Streptomycetaceae</taxon>
        <taxon>Streptomyces</taxon>
    </lineage>
</organism>
<evidence type="ECO:0000256" key="4">
    <source>
        <dbReference type="ARBA" id="ARBA00022989"/>
    </source>
</evidence>
<reference evidence="7 8" key="1">
    <citation type="submission" date="2024-06" db="EMBL/GenBank/DDBJ databases">
        <title>The Natural Products Discovery Center: Release of the First 8490 Sequenced Strains for Exploring Actinobacteria Biosynthetic Diversity.</title>
        <authorList>
            <person name="Kalkreuter E."/>
            <person name="Kautsar S.A."/>
            <person name="Yang D."/>
            <person name="Bader C.D."/>
            <person name="Teijaro C.N."/>
            <person name="Fluegel L."/>
            <person name="Davis C.M."/>
            <person name="Simpson J.R."/>
            <person name="Lauterbach L."/>
            <person name="Steele A.D."/>
            <person name="Gui C."/>
            <person name="Meng S."/>
            <person name="Li G."/>
            <person name="Viehrig K."/>
            <person name="Ye F."/>
            <person name="Su P."/>
            <person name="Kiefer A.F."/>
            <person name="Nichols A."/>
            <person name="Cepeda A.J."/>
            <person name="Yan W."/>
            <person name="Fan B."/>
            <person name="Jiang Y."/>
            <person name="Adhikari A."/>
            <person name="Zheng C.-J."/>
            <person name="Schuster L."/>
            <person name="Cowan T.M."/>
            <person name="Smanski M.J."/>
            <person name="Chevrette M.G."/>
            <person name="De Carvalho L.P.S."/>
            <person name="Shen B."/>
        </authorList>
    </citation>
    <scope>NUCLEOTIDE SEQUENCE [LARGE SCALE GENOMIC DNA]</scope>
    <source>
        <strain evidence="7 8">NPDC053791</strain>
    </source>
</reference>
<evidence type="ECO:0000256" key="3">
    <source>
        <dbReference type="ARBA" id="ARBA00022692"/>
    </source>
</evidence>
<keyword evidence="3 6" id="KW-0812">Transmembrane</keyword>
<feature type="transmembrane region" description="Helical" evidence="6">
    <location>
        <begin position="109"/>
        <end position="130"/>
    </location>
</feature>
<dbReference type="EMBL" id="JBFASG010000010">
    <property type="protein sequence ID" value="MEV4923785.1"/>
    <property type="molecule type" value="Genomic_DNA"/>
</dbReference>
<evidence type="ECO:0000256" key="6">
    <source>
        <dbReference type="SAM" id="Phobius"/>
    </source>
</evidence>
<evidence type="ECO:0000256" key="1">
    <source>
        <dbReference type="ARBA" id="ARBA00004651"/>
    </source>
</evidence>
<evidence type="ECO:0000256" key="2">
    <source>
        <dbReference type="ARBA" id="ARBA00022475"/>
    </source>
</evidence>
<keyword evidence="4 6" id="KW-1133">Transmembrane helix</keyword>
<feature type="transmembrane region" description="Helical" evidence="6">
    <location>
        <begin position="169"/>
        <end position="185"/>
    </location>
</feature>
<evidence type="ECO:0000256" key="5">
    <source>
        <dbReference type="ARBA" id="ARBA00023136"/>
    </source>
</evidence>
<dbReference type="PIRSF" id="PIRSF006324">
    <property type="entry name" value="LeuE"/>
    <property type="match status" value="1"/>
</dbReference>
<keyword evidence="8" id="KW-1185">Reference proteome</keyword>
<feature type="transmembrane region" description="Helical" evidence="6">
    <location>
        <begin position="136"/>
        <end position="157"/>
    </location>
</feature>
<gene>
    <name evidence="7" type="ORF">AB0L03_13200</name>
</gene>
<evidence type="ECO:0000313" key="7">
    <source>
        <dbReference type="EMBL" id="MEV4923785.1"/>
    </source>
</evidence>
<dbReference type="InterPro" id="IPR001123">
    <property type="entry name" value="LeuE-type"/>
</dbReference>
<protein>
    <submittedName>
        <fullName evidence="7">LysE family translocator</fullName>
    </submittedName>
</protein>
<comment type="caution">
    <text evidence="7">The sequence shown here is derived from an EMBL/GenBank/DDBJ whole genome shotgun (WGS) entry which is preliminary data.</text>
</comment>